<name>A0A432VTZ8_9GAMM</name>
<sequence length="173" mass="20165">MNLQKLQASLELQHKAPVEKWDPPFCGDIDIRIESDGRWFYMGSPITRQALVKLFATVLKKENDEYFLVTPVEKVRIQVVDLPFVITEWDQVELEGKEPWLRVHTNIGERYVLSAAHPLCVHEKLPAVEIRDQLLARVHRNVYYQWADLAQIDDNGNFYLTSGTERFVLSVEE</sequence>
<feature type="domain" description="DUF1285" evidence="1">
    <location>
        <begin position="16"/>
        <end position="81"/>
    </location>
</feature>
<dbReference type="InterPro" id="IPR048341">
    <property type="entry name" value="DUF1285_N"/>
</dbReference>
<dbReference type="Gene3D" id="2.30.270.10">
    <property type="entry name" value="duf1285 protein"/>
    <property type="match status" value="1"/>
</dbReference>
<dbReference type="AlphaFoldDB" id="A0A432VTZ8"/>
<dbReference type="InterPro" id="IPR023361">
    <property type="entry name" value="DUF1285_beta_roll_sf"/>
</dbReference>
<dbReference type="PIRSF" id="PIRSF029557">
    <property type="entry name" value="UCP029557"/>
    <property type="match status" value="1"/>
</dbReference>
<evidence type="ECO:0000313" key="4">
    <source>
        <dbReference type="Proteomes" id="UP000288212"/>
    </source>
</evidence>
<feature type="domain" description="DUF1285" evidence="2">
    <location>
        <begin position="83"/>
        <end position="169"/>
    </location>
</feature>
<evidence type="ECO:0000259" key="2">
    <source>
        <dbReference type="Pfam" id="PF21028"/>
    </source>
</evidence>
<dbReference type="EMBL" id="PIPI01000004">
    <property type="protein sequence ID" value="RUO19913.1"/>
    <property type="molecule type" value="Genomic_DNA"/>
</dbReference>
<protein>
    <submittedName>
        <fullName evidence="3">DUF1285 domain-containing protein</fullName>
    </submittedName>
</protein>
<reference evidence="3 4" key="1">
    <citation type="journal article" date="2011" name="Front. Microbiol.">
        <title>Genomic signatures of strain selection and enhancement in Bacillus atrophaeus var. globigii, a historical biowarfare simulant.</title>
        <authorList>
            <person name="Gibbons H.S."/>
            <person name="Broomall S.M."/>
            <person name="McNew L.A."/>
            <person name="Daligault H."/>
            <person name="Chapman C."/>
            <person name="Bruce D."/>
            <person name="Karavis M."/>
            <person name="Krepps M."/>
            <person name="McGregor P.A."/>
            <person name="Hong C."/>
            <person name="Park K.H."/>
            <person name="Akmal A."/>
            <person name="Feldman A."/>
            <person name="Lin J.S."/>
            <person name="Chang W.E."/>
            <person name="Higgs B.W."/>
            <person name="Demirev P."/>
            <person name="Lindquist J."/>
            <person name="Liem A."/>
            <person name="Fochler E."/>
            <person name="Read T.D."/>
            <person name="Tapia R."/>
            <person name="Johnson S."/>
            <person name="Bishop-Lilly K.A."/>
            <person name="Detter C."/>
            <person name="Han C."/>
            <person name="Sozhamannan S."/>
            <person name="Rosenzweig C.N."/>
            <person name="Skowronski E.W."/>
        </authorList>
    </citation>
    <scope>NUCLEOTIDE SEQUENCE [LARGE SCALE GENOMIC DNA]</scope>
    <source>
        <strain evidence="3 4">AK5</strain>
    </source>
</reference>
<accession>A0A432VTZ8</accession>
<dbReference type="Gene3D" id="3.10.540.10">
    <property type="entry name" value="duf1285 like domain"/>
    <property type="match status" value="1"/>
</dbReference>
<dbReference type="InterPro" id="IPR010707">
    <property type="entry name" value="DUF1285"/>
</dbReference>
<dbReference type="RefSeq" id="WP_126792811.1">
    <property type="nucleotide sequence ID" value="NZ_PIPI01000004.1"/>
</dbReference>
<dbReference type="OrthoDB" id="3078366at2"/>
<evidence type="ECO:0000259" key="1">
    <source>
        <dbReference type="Pfam" id="PF06938"/>
    </source>
</evidence>
<dbReference type="Pfam" id="PF21028">
    <property type="entry name" value="DUF1285_C"/>
    <property type="match status" value="1"/>
</dbReference>
<gene>
    <name evidence="3" type="ORF">CWE06_07740</name>
</gene>
<dbReference type="InterPro" id="IPR048342">
    <property type="entry name" value="DUF1285_C"/>
</dbReference>
<dbReference type="Proteomes" id="UP000288212">
    <property type="component" value="Unassembled WGS sequence"/>
</dbReference>
<evidence type="ECO:0000313" key="3">
    <source>
        <dbReference type="EMBL" id="RUO19913.1"/>
    </source>
</evidence>
<dbReference type="Pfam" id="PF06938">
    <property type="entry name" value="DUF1285_N"/>
    <property type="match status" value="1"/>
</dbReference>
<organism evidence="3 4">
    <name type="scientific">Aliidiomarina haloalkalitolerans</name>
    <dbReference type="NCBI Taxonomy" id="859059"/>
    <lineage>
        <taxon>Bacteria</taxon>
        <taxon>Pseudomonadati</taxon>
        <taxon>Pseudomonadota</taxon>
        <taxon>Gammaproteobacteria</taxon>
        <taxon>Alteromonadales</taxon>
        <taxon>Idiomarinaceae</taxon>
        <taxon>Aliidiomarina</taxon>
    </lineage>
</organism>
<comment type="caution">
    <text evidence="3">The sequence shown here is derived from an EMBL/GenBank/DDBJ whole genome shotgun (WGS) entry which is preliminary data.</text>
</comment>
<proteinExistence type="predicted"/>
<keyword evidence="4" id="KW-1185">Reference proteome</keyword>